<dbReference type="InterPro" id="IPR010618">
    <property type="entry name" value="RPF"/>
</dbReference>
<dbReference type="KEGG" id="slf:JEQ17_07740"/>
<dbReference type="Pfam" id="PF06737">
    <property type="entry name" value="Transglycosylas"/>
    <property type="match status" value="1"/>
</dbReference>
<dbReference type="Proteomes" id="UP000595636">
    <property type="component" value="Chromosome"/>
</dbReference>
<feature type="domain" description="LysM" evidence="4">
    <location>
        <begin position="163"/>
        <end position="212"/>
    </location>
</feature>
<dbReference type="Gene3D" id="1.10.530.10">
    <property type="match status" value="1"/>
</dbReference>
<dbReference type="RefSeq" id="WP_200394516.1">
    <property type="nucleotide sequence ID" value="NZ_CP066831.1"/>
</dbReference>
<dbReference type="FunFam" id="2.70.70.10:FF:000013">
    <property type="entry name" value="Peptidase family M23"/>
    <property type="match status" value="1"/>
</dbReference>
<evidence type="ECO:0000256" key="2">
    <source>
        <dbReference type="ARBA" id="ARBA00022801"/>
    </source>
</evidence>
<dbReference type="Pfam" id="PF01551">
    <property type="entry name" value="Peptidase_M23"/>
    <property type="match status" value="1"/>
</dbReference>
<dbReference type="InterPro" id="IPR050570">
    <property type="entry name" value="Cell_wall_metabolism_enzyme"/>
</dbReference>
<feature type="region of interest" description="Disordered" evidence="3">
    <location>
        <begin position="199"/>
        <end position="264"/>
    </location>
</feature>
<dbReference type="CDD" id="cd12797">
    <property type="entry name" value="M23_peptidase"/>
    <property type="match status" value="1"/>
</dbReference>
<dbReference type="InterPro" id="IPR036779">
    <property type="entry name" value="LysM_dom_sf"/>
</dbReference>
<keyword evidence="2" id="KW-0378">Hydrolase</keyword>
<feature type="compositionally biased region" description="Polar residues" evidence="3">
    <location>
        <begin position="150"/>
        <end position="160"/>
    </location>
</feature>
<comment type="similarity">
    <text evidence="1">Belongs to the transglycosylase family. Rpf subfamily.</text>
</comment>
<dbReference type="EMBL" id="CP066831">
    <property type="protein sequence ID" value="QQM39368.1"/>
    <property type="molecule type" value="Genomic_DNA"/>
</dbReference>
<evidence type="ECO:0000256" key="1">
    <source>
        <dbReference type="ARBA" id="ARBA00010830"/>
    </source>
</evidence>
<dbReference type="InterPro" id="IPR016047">
    <property type="entry name" value="M23ase_b-sheet_dom"/>
</dbReference>
<dbReference type="InterPro" id="IPR023346">
    <property type="entry name" value="Lysozyme-like_dom_sf"/>
</dbReference>
<evidence type="ECO:0000256" key="3">
    <source>
        <dbReference type="SAM" id="MobiDB-lite"/>
    </source>
</evidence>
<organism evidence="5 6">
    <name type="scientific">Streptomyces liliifuscus</name>
    <dbReference type="NCBI Taxonomy" id="2797636"/>
    <lineage>
        <taxon>Bacteria</taxon>
        <taxon>Bacillati</taxon>
        <taxon>Actinomycetota</taxon>
        <taxon>Actinomycetes</taxon>
        <taxon>Kitasatosporales</taxon>
        <taxon>Streptomycetaceae</taxon>
        <taxon>Streptomyces</taxon>
    </lineage>
</organism>
<dbReference type="GO" id="GO:0004222">
    <property type="term" value="F:metalloendopeptidase activity"/>
    <property type="evidence" value="ECO:0007669"/>
    <property type="project" value="TreeGrafter"/>
</dbReference>
<dbReference type="PANTHER" id="PTHR21666">
    <property type="entry name" value="PEPTIDASE-RELATED"/>
    <property type="match status" value="1"/>
</dbReference>
<evidence type="ECO:0000313" key="5">
    <source>
        <dbReference type="EMBL" id="QQM39368.1"/>
    </source>
</evidence>
<accession>A0A7T7I1R6</accession>
<evidence type="ECO:0000259" key="4">
    <source>
        <dbReference type="PROSITE" id="PS51782"/>
    </source>
</evidence>
<evidence type="ECO:0000313" key="6">
    <source>
        <dbReference type="Proteomes" id="UP000595636"/>
    </source>
</evidence>
<dbReference type="SUPFAM" id="SSF54106">
    <property type="entry name" value="LysM domain"/>
    <property type="match status" value="1"/>
</dbReference>
<dbReference type="SUPFAM" id="SSF53955">
    <property type="entry name" value="Lysozyme-like"/>
    <property type="match status" value="1"/>
</dbReference>
<protein>
    <submittedName>
        <fullName evidence="5">Transglycosylase family protein</fullName>
    </submittedName>
</protein>
<proteinExistence type="inferred from homology"/>
<dbReference type="SMART" id="SM00257">
    <property type="entry name" value="LysM"/>
    <property type="match status" value="1"/>
</dbReference>
<reference evidence="5 6" key="1">
    <citation type="submission" date="2020-12" db="EMBL/GenBank/DDBJ databases">
        <title>A novel species.</title>
        <authorList>
            <person name="Li K."/>
        </authorList>
    </citation>
    <scope>NUCLEOTIDE SEQUENCE [LARGE SCALE GENOMIC DNA]</scope>
    <source>
        <strain evidence="5 6">ZYC-3</strain>
    </source>
</reference>
<dbReference type="InterPro" id="IPR011055">
    <property type="entry name" value="Dup_hybrid_motif"/>
</dbReference>
<dbReference type="CDD" id="cd00118">
    <property type="entry name" value="LysM"/>
    <property type="match status" value="1"/>
</dbReference>
<dbReference type="AlphaFoldDB" id="A0A7T7I1R6"/>
<dbReference type="Gene3D" id="2.70.70.10">
    <property type="entry name" value="Glucose Permease (Domain IIA)"/>
    <property type="match status" value="1"/>
</dbReference>
<dbReference type="SUPFAM" id="SSF51261">
    <property type="entry name" value="Duplicated hybrid motif"/>
    <property type="match status" value="1"/>
</dbReference>
<dbReference type="Gene3D" id="3.10.350.10">
    <property type="entry name" value="LysM domain"/>
    <property type="match status" value="1"/>
</dbReference>
<gene>
    <name evidence="5" type="ORF">JEQ17_07740</name>
</gene>
<feature type="region of interest" description="Disordered" evidence="3">
    <location>
        <begin position="124"/>
        <end position="162"/>
    </location>
</feature>
<dbReference type="CDD" id="cd13925">
    <property type="entry name" value="RPF"/>
    <property type="match status" value="1"/>
</dbReference>
<keyword evidence="6" id="KW-1185">Reference proteome</keyword>
<dbReference type="InterPro" id="IPR018392">
    <property type="entry name" value="LysM"/>
</dbReference>
<dbReference type="Pfam" id="PF01476">
    <property type="entry name" value="LysM"/>
    <property type="match status" value="1"/>
</dbReference>
<dbReference type="PROSITE" id="PS51782">
    <property type="entry name" value="LYSM"/>
    <property type="match status" value="1"/>
</dbReference>
<feature type="compositionally biased region" description="Basic and acidic residues" evidence="3">
    <location>
        <begin position="225"/>
        <end position="249"/>
    </location>
</feature>
<sequence>MAVRGRHRRYQPNRINRASLTVTVGGAGMAIPLIGTGVANAADVDTWNKVAACESTNNWKINTGNGYYGGLQFSQSTWEAYGGRAYAARADLASKDQQIAVAEKVLKGQGPGAWPTCSVRAGLTRGGDTPDINPSGTAAQKPKRTVRDVQPQTTPQSQAGTAEMYTVVRGDTLSGIAGAREVPGGWRKLYDANRRTVGADPDMIVPGQRLNLKPNASPAASTSDTSEKTQKKTKEKAKAKVEGKSEKKTHSTTRGLTAPVSAGTGTPYHAAGSSWSKGYHTGVDFPVPTGTSVKSVGAGSVVTAGWGGSFGYQVVIRHGDGRYTQYAHLSAISVKAGQSVVTGQRIGRSGSTGNSSGPHLHFEVRTGPGFGSDVDPVAYLRAGGVTI</sequence>
<dbReference type="PANTHER" id="PTHR21666:SF270">
    <property type="entry name" value="MUREIN HYDROLASE ACTIVATOR ENVC"/>
    <property type="match status" value="1"/>
</dbReference>
<name>A0A7T7I1R6_9ACTN</name>